<protein>
    <recommendedName>
        <fullName evidence="3">Metalloprotease</fullName>
    </recommendedName>
</protein>
<proteinExistence type="predicted"/>
<evidence type="ECO:0000313" key="1">
    <source>
        <dbReference type="EMBL" id="GAA1909795.1"/>
    </source>
</evidence>
<accession>A0ABN2P2P6</accession>
<evidence type="ECO:0008006" key="3">
    <source>
        <dbReference type="Google" id="ProtNLM"/>
    </source>
</evidence>
<dbReference type="EMBL" id="BAAALV010000002">
    <property type="protein sequence ID" value="GAA1909795.1"/>
    <property type="molecule type" value="Genomic_DNA"/>
</dbReference>
<name>A0ABN2P2P6_9MICC</name>
<keyword evidence="2" id="KW-1185">Reference proteome</keyword>
<organism evidence="1 2">
    <name type="scientific">Arthrobacter gandavensis</name>
    <dbReference type="NCBI Taxonomy" id="169960"/>
    <lineage>
        <taxon>Bacteria</taxon>
        <taxon>Bacillati</taxon>
        <taxon>Actinomycetota</taxon>
        <taxon>Actinomycetes</taxon>
        <taxon>Micrococcales</taxon>
        <taxon>Micrococcaceae</taxon>
        <taxon>Arthrobacter</taxon>
    </lineage>
</organism>
<gene>
    <name evidence="1" type="ORF">GCM10009688_13100</name>
</gene>
<dbReference type="RefSeq" id="WP_152225941.1">
    <property type="nucleotide sequence ID" value="NZ_BAAALV010000002.1"/>
</dbReference>
<dbReference type="Pfam" id="PF20242">
    <property type="entry name" value="Emfourin"/>
    <property type="match status" value="1"/>
</dbReference>
<evidence type="ECO:0000313" key="2">
    <source>
        <dbReference type="Proteomes" id="UP001500784"/>
    </source>
</evidence>
<dbReference type="InterPro" id="IPR049457">
    <property type="entry name" value="Emfourin"/>
</dbReference>
<comment type="caution">
    <text evidence="1">The sequence shown here is derived from an EMBL/GenBank/DDBJ whole genome shotgun (WGS) entry which is preliminary data.</text>
</comment>
<reference evidence="1 2" key="1">
    <citation type="journal article" date="2019" name="Int. J. Syst. Evol. Microbiol.">
        <title>The Global Catalogue of Microorganisms (GCM) 10K type strain sequencing project: providing services to taxonomists for standard genome sequencing and annotation.</title>
        <authorList>
            <consortium name="The Broad Institute Genomics Platform"/>
            <consortium name="The Broad Institute Genome Sequencing Center for Infectious Disease"/>
            <person name="Wu L."/>
            <person name="Ma J."/>
        </authorList>
    </citation>
    <scope>NUCLEOTIDE SEQUENCE [LARGE SCALE GENOMIC DNA]</scope>
    <source>
        <strain evidence="1 2">JCM 13316</strain>
    </source>
</reference>
<sequence>MRLVVVRTGGMAGMRRTWSSEVSSEEAEERWLPLLQEPPQEAADGPDRFTYEIRVGQQAVTIPETSLKGRWRELVDRARDGEEARRA</sequence>
<dbReference type="Proteomes" id="UP001500784">
    <property type="component" value="Unassembled WGS sequence"/>
</dbReference>